<dbReference type="Proteomes" id="UP000005744">
    <property type="component" value="Unassembled WGS sequence"/>
</dbReference>
<dbReference type="SMART" id="SM00388">
    <property type="entry name" value="HisKA"/>
    <property type="match status" value="1"/>
</dbReference>
<evidence type="ECO:0000259" key="15">
    <source>
        <dbReference type="PROSITE" id="PS50109"/>
    </source>
</evidence>
<dbReference type="Gene3D" id="3.30.565.10">
    <property type="entry name" value="Histidine kinase-like ATPase, C-terminal domain"/>
    <property type="match status" value="1"/>
</dbReference>
<dbReference type="Gene3D" id="3.40.50.2300">
    <property type="match status" value="1"/>
</dbReference>
<evidence type="ECO:0000256" key="13">
    <source>
        <dbReference type="SAM" id="Coils"/>
    </source>
</evidence>
<dbReference type="GO" id="GO:0000155">
    <property type="term" value="F:phosphorelay sensor kinase activity"/>
    <property type="evidence" value="ECO:0007669"/>
    <property type="project" value="InterPro"/>
</dbReference>
<keyword evidence="14" id="KW-0812">Transmembrane</keyword>
<dbReference type="CDD" id="cd16922">
    <property type="entry name" value="HATPase_EvgS-ArcB-TorS-like"/>
    <property type="match status" value="1"/>
</dbReference>
<evidence type="ECO:0000313" key="18">
    <source>
        <dbReference type="EMBL" id="EIJ41828.1"/>
    </source>
</evidence>
<keyword evidence="5" id="KW-0808">Transferase</keyword>
<dbReference type="PANTHER" id="PTHR45339">
    <property type="entry name" value="HYBRID SIGNAL TRANSDUCTION HISTIDINE KINASE J"/>
    <property type="match status" value="1"/>
</dbReference>
<evidence type="ECO:0000256" key="11">
    <source>
        <dbReference type="ARBA" id="ARBA00068150"/>
    </source>
</evidence>
<feature type="domain" description="HAMP" evidence="17">
    <location>
        <begin position="184"/>
        <end position="240"/>
    </location>
</feature>
<evidence type="ECO:0000256" key="2">
    <source>
        <dbReference type="ARBA" id="ARBA00004370"/>
    </source>
</evidence>
<keyword evidence="14" id="KW-1133">Transmembrane helix</keyword>
<keyword evidence="13" id="KW-0175">Coiled coil</keyword>
<evidence type="ECO:0000256" key="8">
    <source>
        <dbReference type="ARBA" id="ARBA00022840"/>
    </source>
</evidence>
<dbReference type="InterPro" id="IPR003594">
    <property type="entry name" value="HATPase_dom"/>
</dbReference>
<keyword evidence="8" id="KW-0067">ATP-binding</keyword>
<feature type="domain" description="Response regulatory" evidence="16">
    <location>
        <begin position="649"/>
        <end position="760"/>
    </location>
</feature>
<dbReference type="eggNOG" id="COG2205">
    <property type="taxonomic scope" value="Bacteria"/>
</dbReference>
<keyword evidence="4" id="KW-0597">Phosphoprotein</keyword>
<dbReference type="HOGENOM" id="CLU_000445_104_15_6"/>
<dbReference type="FunFam" id="3.30.565.10:FF:000010">
    <property type="entry name" value="Sensor histidine kinase RcsC"/>
    <property type="match status" value="1"/>
</dbReference>
<comment type="subcellular location">
    <subcellularLocation>
        <location evidence="2">Membrane</location>
    </subcellularLocation>
</comment>
<feature type="transmembrane region" description="Helical" evidence="14">
    <location>
        <begin position="160"/>
        <end position="182"/>
    </location>
</feature>
<dbReference type="InterPro" id="IPR011006">
    <property type="entry name" value="CheY-like_superfamily"/>
</dbReference>
<evidence type="ECO:0000259" key="16">
    <source>
        <dbReference type="PROSITE" id="PS50110"/>
    </source>
</evidence>
<dbReference type="PROSITE" id="PS50885">
    <property type="entry name" value="HAMP"/>
    <property type="match status" value="1"/>
</dbReference>
<dbReference type="CDD" id="cd00082">
    <property type="entry name" value="HisKA"/>
    <property type="match status" value="1"/>
</dbReference>
<organism evidence="18 19">
    <name type="scientific">Beggiatoa alba B18LD</name>
    <dbReference type="NCBI Taxonomy" id="395493"/>
    <lineage>
        <taxon>Bacteria</taxon>
        <taxon>Pseudomonadati</taxon>
        <taxon>Pseudomonadota</taxon>
        <taxon>Gammaproteobacteria</taxon>
        <taxon>Thiotrichales</taxon>
        <taxon>Thiotrichaceae</taxon>
        <taxon>Beggiatoa</taxon>
    </lineage>
</organism>
<sequence>MSTHLSTLPLHKRLSYQQARSVMLIALSLGVLFSCLQIYIDYFAAQEEIDNTVKQVINTVKKSAIQAVDTADNQLADSLAQGLFQYQPIYKVELIDSQRTHLLNRERLPANSNWRWFSSLLFEKYTIYDSPLYLKKSNHFALLRVSVDNYLLATHFYDRAFITLFTGVARNVVLALILLFLFHRLLTKPLLNMVTVLRQIDPKQPEKQRLICSEQHQEDELGQLVDSTNQLLKTIEEKLNERDRLLQEMQAAKKIIEKASAAKSEFLATMSHELKTPLNAILGMLSLTLHTPLNDTQQEYIKIASQSGHSLLNMINDILDFSMLEAGRLVLLSEVFSLRQTLEQTLQGFALLAQQKQLTLLITIADDIPEQLQGERTRFCQVLQNLVSNAIKFTHKGEIIIRIRQTTPPTNISVNSVTSDTLWLYCEVCDTGLGIAKDYQTNIFEIFSQEDNSSTRSHEGVGLGLALSKRLIQCMQGEIGLHSELQQGSCFWFSLAFQTVPIIEETSAEKIFKNNKILTGRHLLIAHPNPAICQELKNYVTTLGMQVTTTQHYLELLDEQEKADILLIDSSLLQNKTLPNLNKPHILYVPVNHLTISEYKHFLHNPIYTHQLNVKLQALQQQIDDEKHQATLPTSEMSNTPLIPAQENCVLLIENDIFNQKVALRIFKKLNLPVVIVDNDEEALHVLHAKKYTIIFISMTTDPYYQNLLTALETLSYTVPIVALLTTKETAITHLPALIQHHMHHPLKLDEFKLLLQQLHIINE</sequence>
<feature type="transmembrane region" description="Helical" evidence="14">
    <location>
        <begin position="21"/>
        <end position="40"/>
    </location>
</feature>
<dbReference type="SUPFAM" id="SSF52172">
    <property type="entry name" value="CheY-like"/>
    <property type="match status" value="2"/>
</dbReference>
<keyword evidence="14" id="KW-0472">Membrane</keyword>
<evidence type="ECO:0000256" key="10">
    <source>
        <dbReference type="ARBA" id="ARBA00064003"/>
    </source>
</evidence>
<evidence type="ECO:0000256" key="4">
    <source>
        <dbReference type="ARBA" id="ARBA00022553"/>
    </source>
</evidence>
<dbReference type="InterPro" id="IPR004358">
    <property type="entry name" value="Sig_transdc_His_kin-like_C"/>
</dbReference>
<dbReference type="Pfam" id="PF00512">
    <property type="entry name" value="HisKA"/>
    <property type="match status" value="1"/>
</dbReference>
<dbReference type="InterPro" id="IPR003660">
    <property type="entry name" value="HAMP_dom"/>
</dbReference>
<dbReference type="OrthoDB" id="9797243at2"/>
<comment type="caution">
    <text evidence="12">Lacks conserved residue(s) required for the propagation of feature annotation.</text>
</comment>
<dbReference type="InterPro" id="IPR036890">
    <property type="entry name" value="HATPase_C_sf"/>
</dbReference>
<dbReference type="Gene3D" id="6.10.340.10">
    <property type="match status" value="1"/>
</dbReference>
<evidence type="ECO:0000256" key="3">
    <source>
        <dbReference type="ARBA" id="ARBA00012438"/>
    </source>
</evidence>
<protein>
    <recommendedName>
        <fullName evidence="11">Sensory/regulatory protein RpfC</fullName>
        <ecNumber evidence="3">2.7.13.3</ecNumber>
    </recommendedName>
</protein>
<dbReference type="Gene3D" id="1.10.287.130">
    <property type="match status" value="1"/>
</dbReference>
<dbReference type="GO" id="GO:0016020">
    <property type="term" value="C:membrane"/>
    <property type="evidence" value="ECO:0007669"/>
    <property type="project" value="UniProtKB-SubCell"/>
</dbReference>
<dbReference type="PROSITE" id="PS50109">
    <property type="entry name" value="HIS_KIN"/>
    <property type="match status" value="1"/>
</dbReference>
<reference evidence="18 19" key="1">
    <citation type="submission" date="2011-11" db="EMBL/GenBank/DDBJ databases">
        <title>Improved High-Quality Draft sequence of Beggiatoa alba B18lD.</title>
        <authorList>
            <consortium name="US DOE Joint Genome Institute"/>
            <person name="Lucas S."/>
            <person name="Han J."/>
            <person name="Lapidus A."/>
            <person name="Cheng J.-F."/>
            <person name="Goodwin L."/>
            <person name="Pitluck S."/>
            <person name="Peters L."/>
            <person name="Mikhailova N."/>
            <person name="Held B."/>
            <person name="Detter J.C."/>
            <person name="Han C."/>
            <person name="Tapia R."/>
            <person name="Land M."/>
            <person name="Hauser L."/>
            <person name="Kyrpides N."/>
            <person name="Ivanova N."/>
            <person name="Pagani I."/>
            <person name="Samuel K."/>
            <person name="Teske A."/>
            <person name="Mueller J."/>
            <person name="Woyke T."/>
        </authorList>
    </citation>
    <scope>NUCLEOTIDE SEQUENCE [LARGE SCALE GENOMIC DNA]</scope>
    <source>
        <strain evidence="18 19">B18LD</strain>
    </source>
</reference>
<comment type="subunit">
    <text evidence="10">At low DSF concentrations, interacts with RpfF.</text>
</comment>
<keyword evidence="19" id="KW-1185">Reference proteome</keyword>
<dbReference type="InterPro" id="IPR001789">
    <property type="entry name" value="Sig_transdc_resp-reg_receiver"/>
</dbReference>
<evidence type="ECO:0000256" key="5">
    <source>
        <dbReference type="ARBA" id="ARBA00022679"/>
    </source>
</evidence>
<keyword evidence="6" id="KW-0547">Nucleotide-binding</keyword>
<evidence type="ECO:0000313" key="19">
    <source>
        <dbReference type="Proteomes" id="UP000005744"/>
    </source>
</evidence>
<proteinExistence type="predicted"/>
<comment type="catalytic activity">
    <reaction evidence="1">
        <text>ATP + protein L-histidine = ADP + protein N-phospho-L-histidine.</text>
        <dbReference type="EC" id="2.7.13.3"/>
    </reaction>
</comment>
<dbReference type="SMART" id="SM00387">
    <property type="entry name" value="HATPase_c"/>
    <property type="match status" value="1"/>
</dbReference>
<dbReference type="PANTHER" id="PTHR45339:SF1">
    <property type="entry name" value="HYBRID SIGNAL TRANSDUCTION HISTIDINE KINASE J"/>
    <property type="match status" value="1"/>
</dbReference>
<evidence type="ECO:0000256" key="12">
    <source>
        <dbReference type="PROSITE-ProRule" id="PRU00169"/>
    </source>
</evidence>
<keyword evidence="7 18" id="KW-0418">Kinase</keyword>
<dbReference type="GO" id="GO:0005524">
    <property type="term" value="F:ATP binding"/>
    <property type="evidence" value="ECO:0007669"/>
    <property type="project" value="UniProtKB-KW"/>
</dbReference>
<gene>
    <name evidence="18" type="ORF">BegalDRAFT_0920</name>
</gene>
<dbReference type="STRING" id="395493.BegalDRAFT_0920"/>
<dbReference type="PROSITE" id="PS50110">
    <property type="entry name" value="RESPONSE_REGULATORY"/>
    <property type="match status" value="1"/>
</dbReference>
<dbReference type="EC" id="2.7.13.3" evidence="3"/>
<keyword evidence="9" id="KW-0902">Two-component regulatory system</keyword>
<dbReference type="PRINTS" id="PR00344">
    <property type="entry name" value="BCTRLSENSOR"/>
</dbReference>
<dbReference type="FunFam" id="1.10.287.130:FF:000002">
    <property type="entry name" value="Two-component osmosensing histidine kinase"/>
    <property type="match status" value="1"/>
</dbReference>
<dbReference type="AlphaFoldDB" id="I3CDY5"/>
<dbReference type="SUPFAM" id="SSF47384">
    <property type="entry name" value="Homodimeric domain of signal transducing histidine kinase"/>
    <property type="match status" value="1"/>
</dbReference>
<evidence type="ECO:0000256" key="14">
    <source>
        <dbReference type="SAM" id="Phobius"/>
    </source>
</evidence>
<evidence type="ECO:0000256" key="6">
    <source>
        <dbReference type="ARBA" id="ARBA00022741"/>
    </source>
</evidence>
<dbReference type="Pfam" id="PF02518">
    <property type="entry name" value="HATPase_c"/>
    <property type="match status" value="1"/>
</dbReference>
<dbReference type="InterPro" id="IPR036097">
    <property type="entry name" value="HisK_dim/P_sf"/>
</dbReference>
<dbReference type="InterPro" id="IPR003661">
    <property type="entry name" value="HisK_dim/P_dom"/>
</dbReference>
<dbReference type="InterPro" id="IPR005467">
    <property type="entry name" value="His_kinase_dom"/>
</dbReference>
<evidence type="ECO:0000259" key="17">
    <source>
        <dbReference type="PROSITE" id="PS50885"/>
    </source>
</evidence>
<dbReference type="EMBL" id="JH600070">
    <property type="protein sequence ID" value="EIJ41828.1"/>
    <property type="molecule type" value="Genomic_DNA"/>
</dbReference>
<evidence type="ECO:0000256" key="7">
    <source>
        <dbReference type="ARBA" id="ARBA00022777"/>
    </source>
</evidence>
<name>I3CDY5_9GAMM</name>
<accession>I3CDY5</accession>
<dbReference type="SUPFAM" id="SSF55874">
    <property type="entry name" value="ATPase domain of HSP90 chaperone/DNA topoisomerase II/histidine kinase"/>
    <property type="match status" value="1"/>
</dbReference>
<dbReference type="RefSeq" id="WP_002684111.1">
    <property type="nucleotide sequence ID" value="NZ_JH600070.1"/>
</dbReference>
<feature type="domain" description="Histidine kinase" evidence="15">
    <location>
        <begin position="269"/>
        <end position="499"/>
    </location>
</feature>
<feature type="coiled-coil region" evidence="13">
    <location>
        <begin position="228"/>
        <end position="262"/>
    </location>
</feature>
<evidence type="ECO:0000256" key="9">
    <source>
        <dbReference type="ARBA" id="ARBA00023012"/>
    </source>
</evidence>
<evidence type="ECO:0000256" key="1">
    <source>
        <dbReference type="ARBA" id="ARBA00000085"/>
    </source>
</evidence>